<dbReference type="InterPro" id="IPR016181">
    <property type="entry name" value="Acyl_CoA_acyltransferase"/>
</dbReference>
<dbReference type="Proteomes" id="UP000282002">
    <property type="component" value="Chromosome"/>
</dbReference>
<evidence type="ECO:0000313" key="2">
    <source>
        <dbReference type="EMBL" id="AZL59647.1"/>
    </source>
</evidence>
<sequence length="162" mass="18147">MIDTARLTLRPPLADDWPAYRDYRLTPRSTSPMSQGEAWTHFAAFFGHWSLRGFGRFIATLQGRPIGHFGPFFPEGHPERELTWTLWDARLEGQGYAFEAAMAARDHAFRTLGWTTAVSYIDPSNARSQALAARLGAARDPLGTNPYGDDTQVWRHGQGVLA</sequence>
<dbReference type="AlphaFoldDB" id="A0A3S8U7V1"/>
<reference evidence="2 3" key="1">
    <citation type="submission" date="2018-12" db="EMBL/GenBank/DDBJ databases">
        <title>Complete genome sequencing of Tabrizicola sp. K13M18.</title>
        <authorList>
            <person name="Bae J.-W."/>
        </authorList>
    </citation>
    <scope>NUCLEOTIDE SEQUENCE [LARGE SCALE GENOMIC DNA]</scope>
    <source>
        <strain evidence="2 3">K13M18</strain>
    </source>
</reference>
<evidence type="ECO:0000259" key="1">
    <source>
        <dbReference type="PROSITE" id="PS51186"/>
    </source>
</evidence>
<dbReference type="GO" id="GO:0016747">
    <property type="term" value="F:acyltransferase activity, transferring groups other than amino-acyl groups"/>
    <property type="evidence" value="ECO:0007669"/>
    <property type="project" value="InterPro"/>
</dbReference>
<dbReference type="SUPFAM" id="SSF55729">
    <property type="entry name" value="Acyl-CoA N-acyltransferases (Nat)"/>
    <property type="match status" value="1"/>
</dbReference>
<keyword evidence="3" id="KW-1185">Reference proteome</keyword>
<dbReference type="PANTHER" id="PTHR43792:SF1">
    <property type="entry name" value="N-ACETYLTRANSFERASE DOMAIN-CONTAINING PROTEIN"/>
    <property type="match status" value="1"/>
</dbReference>
<feature type="domain" description="N-acetyltransferase" evidence="1">
    <location>
        <begin position="7"/>
        <end position="162"/>
    </location>
</feature>
<protein>
    <submittedName>
        <fullName evidence="2">N-acetyltransferase</fullName>
    </submittedName>
</protein>
<dbReference type="RefSeq" id="WP_125325842.1">
    <property type="nucleotide sequence ID" value="NZ_CP034328.1"/>
</dbReference>
<dbReference type="PANTHER" id="PTHR43792">
    <property type="entry name" value="GNAT FAMILY, PUTATIVE (AFU_ORTHOLOGUE AFUA_3G00765)-RELATED-RELATED"/>
    <property type="match status" value="1"/>
</dbReference>
<evidence type="ECO:0000313" key="3">
    <source>
        <dbReference type="Proteomes" id="UP000282002"/>
    </source>
</evidence>
<dbReference type="Gene3D" id="3.40.630.30">
    <property type="match status" value="1"/>
</dbReference>
<name>A0A3S8U7V1_9RHOB</name>
<dbReference type="Pfam" id="PF13302">
    <property type="entry name" value="Acetyltransf_3"/>
    <property type="match status" value="1"/>
</dbReference>
<dbReference type="InterPro" id="IPR051531">
    <property type="entry name" value="N-acetyltransferase"/>
</dbReference>
<dbReference type="OrthoDB" id="6293260at2"/>
<dbReference type="EMBL" id="CP034328">
    <property type="protein sequence ID" value="AZL59647.1"/>
    <property type="molecule type" value="Genomic_DNA"/>
</dbReference>
<dbReference type="PROSITE" id="PS51186">
    <property type="entry name" value="GNAT"/>
    <property type="match status" value="1"/>
</dbReference>
<keyword evidence="2" id="KW-0808">Transferase</keyword>
<accession>A0A3S8U7V1</accession>
<proteinExistence type="predicted"/>
<dbReference type="KEGG" id="taw:EI545_12885"/>
<organism evidence="2 3">
    <name type="scientific">Tabrizicola piscis</name>
    <dbReference type="NCBI Taxonomy" id="2494374"/>
    <lineage>
        <taxon>Bacteria</taxon>
        <taxon>Pseudomonadati</taxon>
        <taxon>Pseudomonadota</taxon>
        <taxon>Alphaproteobacteria</taxon>
        <taxon>Rhodobacterales</taxon>
        <taxon>Paracoccaceae</taxon>
        <taxon>Tabrizicola</taxon>
    </lineage>
</organism>
<gene>
    <name evidence="2" type="ORF">EI545_12885</name>
</gene>
<dbReference type="InterPro" id="IPR000182">
    <property type="entry name" value="GNAT_dom"/>
</dbReference>